<feature type="domain" description="Peripheral subunit-binding (PSBD)" evidence="16">
    <location>
        <begin position="225"/>
        <end position="262"/>
    </location>
</feature>
<dbReference type="Gene3D" id="2.40.50.100">
    <property type="match status" value="2"/>
</dbReference>
<proteinExistence type="inferred from homology"/>
<organism evidence="17 18">
    <name type="scientific">Albidovulum aquaemixtae</name>
    <dbReference type="NCBI Taxonomy" id="1542388"/>
    <lineage>
        <taxon>Bacteria</taxon>
        <taxon>Pseudomonadati</taxon>
        <taxon>Pseudomonadota</taxon>
        <taxon>Alphaproteobacteria</taxon>
        <taxon>Rhodobacterales</taxon>
        <taxon>Paracoccaceae</taxon>
        <taxon>Albidovulum</taxon>
    </lineage>
</organism>
<dbReference type="Pfam" id="PF00364">
    <property type="entry name" value="Biotin_lipoyl"/>
    <property type="match status" value="2"/>
</dbReference>
<evidence type="ECO:0000256" key="1">
    <source>
        <dbReference type="ARBA" id="ARBA00001938"/>
    </source>
</evidence>
<feature type="region of interest" description="Disordered" evidence="14">
    <location>
        <begin position="205"/>
        <end position="252"/>
    </location>
</feature>
<feature type="domain" description="Lipoyl-binding" evidence="15">
    <location>
        <begin position="111"/>
        <end position="186"/>
    </location>
</feature>
<dbReference type="AlphaFoldDB" id="A0A2R8BN14"/>
<sequence length="524" mass="55040">MSIEVRVPTLGESVSEATVATWFKQPGDSVAEDEMLCELETDKVTVEVPSPAAGKLAEIVAKEGDTVGVNALLAQIAEAGDASPEKVTPKKSAEAAPKAEEGSDSKMSGKNIDVMVPTLGESVTEATVSTWFKKVGDAVQQDEMLCELETDKVSVEVPAPVAGTLAEIVAEEGATVDAKARLAVIREGAGAGSAPAKADTAVEQAEAVESPGAGPETVKERKDVEDAPSAKKAMAEAGLTADQVTGTGKDGRVMKEDVAKAAAGKADAAPAAAAATPAPAAAPRAPIPAEDAAREERVKMTRLRATIARRLKDAQNTAAMLTTYNEVDMSAVMELRNQYKAEFEKKHSVKLGFMSFFVKACCHALKEVPEVNAEIDGGDIVYKNYVHMGVAVGTPSGLVVPVVRDADQMGFAAIEKKIGELGLRARDGKLSMAEMQGGSFTISNGGVYGSLMSSPILNPPQSGILGMHKIQERPIVVNGEIVIRPMMYLALSYDHRVVDGKGAVTFLVRVKEALEDPTRLLMDL</sequence>
<feature type="region of interest" description="Disordered" evidence="14">
    <location>
        <begin position="80"/>
        <end position="111"/>
    </location>
</feature>
<evidence type="ECO:0000256" key="13">
    <source>
        <dbReference type="RuleBase" id="RU361138"/>
    </source>
</evidence>
<dbReference type="GO" id="GO:0005829">
    <property type="term" value="C:cytosol"/>
    <property type="evidence" value="ECO:0007669"/>
    <property type="project" value="TreeGrafter"/>
</dbReference>
<evidence type="ECO:0000256" key="4">
    <source>
        <dbReference type="ARBA" id="ARBA00007317"/>
    </source>
</evidence>
<dbReference type="InterPro" id="IPR004167">
    <property type="entry name" value="PSBD"/>
</dbReference>
<feature type="compositionally biased region" description="Low complexity" evidence="14">
    <location>
        <begin position="268"/>
        <end position="290"/>
    </location>
</feature>
<dbReference type="InterPro" id="IPR036625">
    <property type="entry name" value="E3-bd_dom_sf"/>
</dbReference>
<dbReference type="UniPathway" id="UPA00868">
    <property type="reaction ID" value="UER00840"/>
</dbReference>
<dbReference type="OrthoDB" id="9805770at2"/>
<dbReference type="InterPro" id="IPR001078">
    <property type="entry name" value="2-oxoacid_DH_actylTfrase"/>
</dbReference>
<keyword evidence="18" id="KW-1185">Reference proteome</keyword>
<name>A0A2R8BN14_9RHOB</name>
<dbReference type="NCBIfam" id="NF004309">
    <property type="entry name" value="PRK05704.1"/>
    <property type="match status" value="1"/>
</dbReference>
<evidence type="ECO:0000256" key="6">
    <source>
        <dbReference type="ARBA" id="ARBA00012945"/>
    </source>
</evidence>
<dbReference type="Pfam" id="PF00198">
    <property type="entry name" value="2-oxoacid_dh"/>
    <property type="match status" value="1"/>
</dbReference>
<dbReference type="EC" id="2.3.1.61" evidence="6 13"/>
<comment type="cofactor">
    <cofactor evidence="1">
        <name>(R)-lipoate</name>
        <dbReference type="ChEBI" id="CHEBI:83088"/>
    </cofactor>
</comment>
<dbReference type="PROSITE" id="PS51826">
    <property type="entry name" value="PSBD"/>
    <property type="match status" value="1"/>
</dbReference>
<evidence type="ECO:0000256" key="3">
    <source>
        <dbReference type="ARBA" id="ARBA00005145"/>
    </source>
</evidence>
<dbReference type="InterPro" id="IPR011053">
    <property type="entry name" value="Single_hybrid_motif"/>
</dbReference>
<protein>
    <recommendedName>
        <fullName evidence="7 13">Dihydrolipoyllysine-residue succinyltransferase component of 2-oxoglutarate dehydrogenase complex</fullName>
        <ecNumber evidence="6 13">2.3.1.61</ecNumber>
    </recommendedName>
    <alternativeName>
        <fullName evidence="13">2-oxoglutarate dehydrogenase complex component E2</fullName>
    </alternativeName>
</protein>
<evidence type="ECO:0000256" key="7">
    <source>
        <dbReference type="ARBA" id="ARBA00019511"/>
    </source>
</evidence>
<evidence type="ECO:0000256" key="9">
    <source>
        <dbReference type="ARBA" id="ARBA00022679"/>
    </source>
</evidence>
<dbReference type="Gene3D" id="3.30.559.10">
    <property type="entry name" value="Chloramphenicol acetyltransferase-like domain"/>
    <property type="match status" value="1"/>
</dbReference>
<dbReference type="InterPro" id="IPR000089">
    <property type="entry name" value="Biotin_lipoyl"/>
</dbReference>
<evidence type="ECO:0000313" key="18">
    <source>
        <dbReference type="Proteomes" id="UP000244924"/>
    </source>
</evidence>
<feature type="compositionally biased region" description="Basic and acidic residues" evidence="14">
    <location>
        <begin position="217"/>
        <end position="229"/>
    </location>
</feature>
<evidence type="ECO:0000256" key="5">
    <source>
        <dbReference type="ARBA" id="ARBA00011666"/>
    </source>
</evidence>
<comment type="pathway">
    <text evidence="3 13">Amino-acid degradation; L-lysine degradation via saccharopine pathway; glutaryl-CoA from L-lysine: step 6/6.</text>
</comment>
<dbReference type="EMBL" id="OMOQ01000005">
    <property type="protein sequence ID" value="SPH24840.1"/>
    <property type="molecule type" value="Genomic_DNA"/>
</dbReference>
<dbReference type="GO" id="GO:0006099">
    <property type="term" value="P:tricarboxylic acid cycle"/>
    <property type="evidence" value="ECO:0007669"/>
    <property type="project" value="UniProtKB-UniRule"/>
</dbReference>
<dbReference type="RefSeq" id="WP_108854846.1">
    <property type="nucleotide sequence ID" value="NZ_OMOQ01000005.1"/>
</dbReference>
<evidence type="ECO:0000259" key="15">
    <source>
        <dbReference type="PROSITE" id="PS50968"/>
    </source>
</evidence>
<reference evidence="17 18" key="1">
    <citation type="submission" date="2018-03" db="EMBL/GenBank/DDBJ databases">
        <authorList>
            <person name="Keele B.F."/>
        </authorList>
    </citation>
    <scope>NUCLEOTIDE SEQUENCE [LARGE SCALE GENOMIC DNA]</scope>
    <source>
        <strain evidence="17 18">CECT 8626</strain>
    </source>
</reference>
<dbReference type="SUPFAM" id="SSF52777">
    <property type="entry name" value="CoA-dependent acyltransferases"/>
    <property type="match status" value="1"/>
</dbReference>
<keyword evidence="8 13" id="KW-0816">Tricarboxylic acid cycle</keyword>
<evidence type="ECO:0000256" key="14">
    <source>
        <dbReference type="SAM" id="MobiDB-lite"/>
    </source>
</evidence>
<evidence type="ECO:0000256" key="8">
    <source>
        <dbReference type="ARBA" id="ARBA00022532"/>
    </source>
</evidence>
<accession>A0A2R8BN14</accession>
<feature type="compositionally biased region" description="Basic and acidic residues" evidence="14">
    <location>
        <begin position="83"/>
        <end position="104"/>
    </location>
</feature>
<dbReference type="InterPro" id="IPR050537">
    <property type="entry name" value="2-oxoacid_dehydrogenase"/>
</dbReference>
<dbReference type="SUPFAM" id="SSF51230">
    <property type="entry name" value="Single hybrid motif"/>
    <property type="match status" value="2"/>
</dbReference>
<dbReference type="PANTHER" id="PTHR43416">
    <property type="entry name" value="DIHYDROLIPOYLLYSINE-RESIDUE SUCCINYLTRANSFERASE COMPONENT OF 2-OXOGLUTARATE DEHYDROGENASE COMPLEX, MITOCHONDRIAL-RELATED"/>
    <property type="match status" value="1"/>
</dbReference>
<dbReference type="CDD" id="cd06849">
    <property type="entry name" value="lipoyl_domain"/>
    <property type="match status" value="2"/>
</dbReference>
<dbReference type="GO" id="GO:0033512">
    <property type="term" value="P:L-lysine catabolic process to acetyl-CoA via saccharopine"/>
    <property type="evidence" value="ECO:0007669"/>
    <property type="project" value="UniProtKB-UniRule"/>
</dbReference>
<dbReference type="GO" id="GO:0045252">
    <property type="term" value="C:oxoglutarate dehydrogenase complex"/>
    <property type="evidence" value="ECO:0007669"/>
    <property type="project" value="UniProtKB-UniRule"/>
</dbReference>
<dbReference type="InterPro" id="IPR006255">
    <property type="entry name" value="SucB"/>
</dbReference>
<evidence type="ECO:0000256" key="10">
    <source>
        <dbReference type="ARBA" id="ARBA00022823"/>
    </source>
</evidence>
<feature type="region of interest" description="Disordered" evidence="14">
    <location>
        <begin position="268"/>
        <end position="295"/>
    </location>
</feature>
<comment type="subunit">
    <text evidence="5">Forms a 24-polypeptide structural core with octahedral symmetry. Part of the 2-oxoglutarate dehydrogenase (OGDH) complex composed of E1 (2-oxoglutarate dehydrogenase), E2 (dihydrolipoamide succinyltransferase) and E3 (dihydrolipoamide dehydrogenase); the complex contains multiple copies of the three enzymatic components (E1, E2 and E3).</text>
</comment>
<comment type="similarity">
    <text evidence="4 13">Belongs to the 2-oxoacid dehydrogenase family.</text>
</comment>
<gene>
    <name evidence="17" type="primary">sucB</name>
    <name evidence="17" type="ORF">DEA8626_03873</name>
</gene>
<keyword evidence="9 13" id="KW-0808">Transferase</keyword>
<evidence type="ECO:0000259" key="16">
    <source>
        <dbReference type="PROSITE" id="PS51826"/>
    </source>
</evidence>
<evidence type="ECO:0000256" key="2">
    <source>
        <dbReference type="ARBA" id="ARBA00004052"/>
    </source>
</evidence>
<dbReference type="FunFam" id="3.30.559.10:FF:000007">
    <property type="entry name" value="Dihydrolipoamide acetyltransferase component of pyruvate dehydrogenase complex"/>
    <property type="match status" value="1"/>
</dbReference>
<evidence type="ECO:0000256" key="12">
    <source>
        <dbReference type="ARBA" id="ARBA00052761"/>
    </source>
</evidence>
<dbReference type="InterPro" id="IPR023213">
    <property type="entry name" value="CAT-like_dom_sf"/>
</dbReference>
<dbReference type="NCBIfam" id="TIGR01347">
    <property type="entry name" value="sucB"/>
    <property type="match status" value="1"/>
</dbReference>
<keyword evidence="11 13" id="KW-0012">Acyltransferase</keyword>
<dbReference type="Gene3D" id="4.10.320.10">
    <property type="entry name" value="E3-binding domain"/>
    <property type="match status" value="1"/>
</dbReference>
<evidence type="ECO:0000256" key="11">
    <source>
        <dbReference type="ARBA" id="ARBA00023315"/>
    </source>
</evidence>
<comment type="catalytic activity">
    <reaction evidence="12 13">
        <text>N(6)-[(R)-dihydrolipoyl]-L-lysyl-[protein] + succinyl-CoA = N(6)-[(R)-S(8)-succinyldihydrolipoyl]-L-lysyl-[protein] + CoA</text>
        <dbReference type="Rhea" id="RHEA:15213"/>
        <dbReference type="Rhea" id="RHEA-COMP:10475"/>
        <dbReference type="Rhea" id="RHEA-COMP:20092"/>
        <dbReference type="ChEBI" id="CHEBI:57287"/>
        <dbReference type="ChEBI" id="CHEBI:57292"/>
        <dbReference type="ChEBI" id="CHEBI:83100"/>
        <dbReference type="ChEBI" id="CHEBI:83120"/>
        <dbReference type="EC" id="2.3.1.61"/>
    </reaction>
</comment>
<keyword evidence="10 13" id="KW-0450">Lipoyl</keyword>
<dbReference type="PANTHER" id="PTHR43416:SF5">
    <property type="entry name" value="DIHYDROLIPOYLLYSINE-RESIDUE SUCCINYLTRANSFERASE COMPONENT OF 2-OXOGLUTARATE DEHYDROGENASE COMPLEX, MITOCHONDRIAL"/>
    <property type="match status" value="1"/>
</dbReference>
<dbReference type="Pfam" id="PF02817">
    <property type="entry name" value="E3_binding"/>
    <property type="match status" value="1"/>
</dbReference>
<dbReference type="GO" id="GO:0004149">
    <property type="term" value="F:dihydrolipoyllysine-residue succinyltransferase activity"/>
    <property type="evidence" value="ECO:0007669"/>
    <property type="project" value="UniProtKB-UniRule"/>
</dbReference>
<feature type="domain" description="Lipoyl-binding" evidence="15">
    <location>
        <begin position="2"/>
        <end position="77"/>
    </location>
</feature>
<comment type="function">
    <text evidence="2 13">E2 component of the 2-oxoglutarate dehydrogenase (OGDH) complex which catalyzes the second step in the conversion of 2-oxoglutarate to succinyl-CoA and CO(2).</text>
</comment>
<dbReference type="SUPFAM" id="SSF47005">
    <property type="entry name" value="Peripheral subunit-binding domain of 2-oxo acid dehydrogenase complex"/>
    <property type="match status" value="1"/>
</dbReference>
<dbReference type="Proteomes" id="UP000244924">
    <property type="component" value="Unassembled WGS sequence"/>
</dbReference>
<dbReference type="PROSITE" id="PS50968">
    <property type="entry name" value="BIOTINYL_LIPOYL"/>
    <property type="match status" value="2"/>
</dbReference>
<evidence type="ECO:0000313" key="17">
    <source>
        <dbReference type="EMBL" id="SPH24840.1"/>
    </source>
</evidence>